<dbReference type="GO" id="GO:0005509">
    <property type="term" value="F:calcium ion binding"/>
    <property type="evidence" value="ECO:0007669"/>
    <property type="project" value="InterPro"/>
</dbReference>
<dbReference type="GO" id="GO:0016020">
    <property type="term" value="C:membrane"/>
    <property type="evidence" value="ECO:0007669"/>
    <property type="project" value="InterPro"/>
</dbReference>
<dbReference type="CDD" id="cd11304">
    <property type="entry name" value="Cadherin_repeat"/>
    <property type="match status" value="1"/>
</dbReference>
<keyword evidence="1" id="KW-0193">Cuticle</keyword>
<reference evidence="2" key="1">
    <citation type="journal article" date="2020" name="bioRxiv">
        <title>Chromosome-level reference genome of the European wasp spider Argiope bruennichi: a resource for studies on range expansion and evolutionary adaptation.</title>
        <authorList>
            <person name="Sheffer M.M."/>
            <person name="Hoppe A."/>
            <person name="Krehenwinkel H."/>
            <person name="Uhl G."/>
            <person name="Kuss A.W."/>
            <person name="Jensen L."/>
            <person name="Jensen C."/>
            <person name="Gillespie R.G."/>
            <person name="Hoff K.J."/>
            <person name="Prost S."/>
        </authorList>
    </citation>
    <scope>NUCLEOTIDE SEQUENCE</scope>
</reference>
<keyword evidence="3" id="KW-1185">Reference proteome</keyword>
<name>A0A8T0EZJ5_ARGBR</name>
<dbReference type="AlphaFoldDB" id="A0A8T0EZJ5"/>
<dbReference type="SUPFAM" id="SSF49313">
    <property type="entry name" value="Cadherin-like"/>
    <property type="match status" value="1"/>
</dbReference>
<gene>
    <name evidence="2" type="ORF">HNY73_013647</name>
</gene>
<dbReference type="Pfam" id="PF00379">
    <property type="entry name" value="Chitin_bind_4"/>
    <property type="match status" value="1"/>
</dbReference>
<comment type="caution">
    <text evidence="2">The sequence shown here is derived from an EMBL/GenBank/DDBJ whole genome shotgun (WGS) entry which is preliminary data.</text>
</comment>
<dbReference type="InterPro" id="IPR000618">
    <property type="entry name" value="Insect_cuticle"/>
</dbReference>
<evidence type="ECO:0000313" key="2">
    <source>
        <dbReference type="EMBL" id="KAF8783490.1"/>
    </source>
</evidence>
<dbReference type="EMBL" id="JABXBU010001863">
    <property type="protein sequence ID" value="KAF8783490.1"/>
    <property type="molecule type" value="Genomic_DNA"/>
</dbReference>
<organism evidence="2 3">
    <name type="scientific">Argiope bruennichi</name>
    <name type="common">Wasp spider</name>
    <name type="synonym">Aranea bruennichi</name>
    <dbReference type="NCBI Taxonomy" id="94029"/>
    <lineage>
        <taxon>Eukaryota</taxon>
        <taxon>Metazoa</taxon>
        <taxon>Ecdysozoa</taxon>
        <taxon>Arthropoda</taxon>
        <taxon>Chelicerata</taxon>
        <taxon>Arachnida</taxon>
        <taxon>Araneae</taxon>
        <taxon>Araneomorphae</taxon>
        <taxon>Entelegynae</taxon>
        <taxon>Araneoidea</taxon>
        <taxon>Araneidae</taxon>
        <taxon>Argiope</taxon>
    </lineage>
</organism>
<sequence>MKEMFSKYKFHFKTGDTGEHTRTEESDETGRVIGMYSYKDPSGVLRTVRYRADPDLGYQAYGEGFPQFGDVPLEYYNNVTPTNLLVAQLNTEGRNNESISEDFEAQESVVSTVTDSQSVISPVTDSQSVVSTATDSQSVVSTATDSQSVISTVTDSSIDYITSISLGPKSLSEIESETATKVKESFTEAPTVSPDMNNNKLVPVLLPYGSFHKILIHSGHLYYPVPHALAYSLVPPNYQMVLSIACYHGDCSDAGTCECDLCWEGDNCDRYVDNFLPEFNKEEETAIVSDPWSPEVVYMAQALDGDLGSKCPAEAMICECAETHYSITAGDPNKLFYINNLTGEVYVKEASQVVSGKTYNLTLTARSSRGMISPSPNAHMLTENKNYNTEFNFTLVTGEAENMETGGFLKYLLEITVPQTDGMDLTVEFFTKDIGNGNYTPVLAIFNVEILEKPDGVTFSRGDQPHIEMLLSDEIMTAEEKRIEVDIVGPKEIPLDSAGVYVLIAHCSVRSDNFTFEVIAPEETEVVTVGNLGVKGNHGEPREDGNVINVTFAIYALNNETHLDKEVSFTTKIIVGREILYSQETAVKLVARKDADKFQWPEASAHYNEEEKIVPGHLAEVEIWVDTKIQTITAMTIEVEGVTKDISLCGLKVKSFGRNLPCIDLDTEPFYFPHENPLDGNKVAGLNFSALSNIGFRSDIEHDRLVAIALVRISPTCKKATTELEWRVTFGGGKRQGKATIQVDLTADTSDMSFVNASVKLVNPENIPIRIHQRLWIPFNITIPIDAVVKVEAEARGYHKKDRAVLTVHNMRLVSGGVNIPCPMLYPQPKVVFNPTGPTTQSDVIRAYIGYFTNLGLSHKMNMAQEGDDDLTIEVEVEMTDHPLAEHEKVFPLKFIAEVGKAVAEIDQPMQVLRDGQERADLDVRVQVDNKKPYQSGERINVSVSVVHKTESTAEPINATIRLYLPPYVEFENKVFSNATTVGPVSFITEYGGLDIVITELTYKKNKAFDTLEKPVQTRFVRVVLEEVDKENEDTQYIVLKMEMYGCYLAEKSSSDKYGRHFSVDLQRDIIYFCDLEYDMETLACFSSVDAGSSWKTSFEGLMYEGKPDPRARWSRCCKMGK</sequence>
<evidence type="ECO:0000313" key="3">
    <source>
        <dbReference type="Proteomes" id="UP000807504"/>
    </source>
</evidence>
<dbReference type="PROSITE" id="PS51155">
    <property type="entry name" value="CHIT_BIND_RR_2"/>
    <property type="match status" value="1"/>
</dbReference>
<dbReference type="GO" id="GO:0042302">
    <property type="term" value="F:structural constituent of cuticle"/>
    <property type="evidence" value="ECO:0007669"/>
    <property type="project" value="UniProtKB-UniRule"/>
</dbReference>
<dbReference type="InterPro" id="IPR015919">
    <property type="entry name" value="Cadherin-like_sf"/>
</dbReference>
<reference evidence="2" key="2">
    <citation type="submission" date="2020-06" db="EMBL/GenBank/DDBJ databases">
        <authorList>
            <person name="Sheffer M."/>
        </authorList>
    </citation>
    <scope>NUCLEOTIDE SEQUENCE</scope>
</reference>
<dbReference type="Proteomes" id="UP000807504">
    <property type="component" value="Unassembled WGS sequence"/>
</dbReference>
<dbReference type="Gene3D" id="2.60.40.60">
    <property type="entry name" value="Cadherins"/>
    <property type="match status" value="1"/>
</dbReference>
<evidence type="ECO:0000256" key="1">
    <source>
        <dbReference type="PROSITE-ProRule" id="PRU00497"/>
    </source>
</evidence>
<proteinExistence type="predicted"/>
<protein>
    <submittedName>
        <fullName evidence="2">Adult-specific rigid cuticular protein 12.4 like protein</fullName>
    </submittedName>
</protein>
<accession>A0A8T0EZJ5</accession>